<reference evidence="1" key="1">
    <citation type="journal article" date="2018" name="Nat. Plants">
        <title>Whole-genome landscape of Medicago truncatula symbiotic genes.</title>
        <authorList>
            <person name="Pecrix Y."/>
            <person name="Gamas P."/>
            <person name="Carrere S."/>
        </authorList>
    </citation>
    <scope>NUCLEOTIDE SEQUENCE</scope>
    <source>
        <tissue evidence="1">Leaves</tissue>
    </source>
</reference>
<dbReference type="EMBL" id="PSQE01000008">
    <property type="protein sequence ID" value="RHN42238.1"/>
    <property type="molecule type" value="Genomic_DNA"/>
</dbReference>
<protein>
    <submittedName>
        <fullName evidence="1">Uncharacterized protein</fullName>
    </submittedName>
</protein>
<dbReference type="Gramene" id="rna48654">
    <property type="protein sequence ID" value="RHN42238.1"/>
    <property type="gene ID" value="gene48654"/>
</dbReference>
<gene>
    <name evidence="1" type="ORF">MtrunA17_Chr8g0374691</name>
</gene>
<organism evidence="1">
    <name type="scientific">Medicago truncatula</name>
    <name type="common">Barrel medic</name>
    <name type="synonym">Medicago tribuloides</name>
    <dbReference type="NCBI Taxonomy" id="3880"/>
    <lineage>
        <taxon>Eukaryota</taxon>
        <taxon>Viridiplantae</taxon>
        <taxon>Streptophyta</taxon>
        <taxon>Embryophyta</taxon>
        <taxon>Tracheophyta</taxon>
        <taxon>Spermatophyta</taxon>
        <taxon>Magnoliopsida</taxon>
        <taxon>eudicotyledons</taxon>
        <taxon>Gunneridae</taxon>
        <taxon>Pentapetalae</taxon>
        <taxon>rosids</taxon>
        <taxon>fabids</taxon>
        <taxon>Fabales</taxon>
        <taxon>Fabaceae</taxon>
        <taxon>Papilionoideae</taxon>
        <taxon>50 kb inversion clade</taxon>
        <taxon>NPAAA clade</taxon>
        <taxon>Hologalegina</taxon>
        <taxon>IRL clade</taxon>
        <taxon>Trifolieae</taxon>
        <taxon>Medicago</taxon>
    </lineage>
</organism>
<evidence type="ECO:0000313" key="1">
    <source>
        <dbReference type="EMBL" id="RHN42238.1"/>
    </source>
</evidence>
<sequence length="51" mass="6371">MPKPHKSSFYCFFYYRCYPNSLSHVITLLPRKFTLKSWFIWYLLVFPFLRS</sequence>
<comment type="caution">
    <text evidence="1">The sequence shown here is derived from an EMBL/GenBank/DDBJ whole genome shotgun (WGS) entry which is preliminary data.</text>
</comment>
<proteinExistence type="predicted"/>
<dbReference type="AlphaFoldDB" id="A0A396GPA7"/>
<dbReference type="Proteomes" id="UP000265566">
    <property type="component" value="Chromosome 8"/>
</dbReference>
<accession>A0A396GPA7</accession>
<name>A0A396GPA7_MEDTR</name>